<feature type="domain" description="Aminoglycoside phosphotransferase" evidence="1">
    <location>
        <begin position="23"/>
        <end position="275"/>
    </location>
</feature>
<gene>
    <name evidence="3" type="ORF">GTA08_BOTSDO06158</name>
    <name evidence="2" type="ORF">GTA08_BOTSDO10341</name>
</gene>
<dbReference type="PANTHER" id="PTHR21310">
    <property type="entry name" value="AMINOGLYCOSIDE PHOSPHOTRANSFERASE-RELATED-RELATED"/>
    <property type="match status" value="1"/>
</dbReference>
<dbReference type="Gene3D" id="3.30.200.20">
    <property type="entry name" value="Phosphorylase Kinase, domain 1"/>
    <property type="match status" value="1"/>
</dbReference>
<organism evidence="2 4">
    <name type="scientific">Botryosphaeria dothidea</name>
    <dbReference type="NCBI Taxonomy" id="55169"/>
    <lineage>
        <taxon>Eukaryota</taxon>
        <taxon>Fungi</taxon>
        <taxon>Dikarya</taxon>
        <taxon>Ascomycota</taxon>
        <taxon>Pezizomycotina</taxon>
        <taxon>Dothideomycetes</taxon>
        <taxon>Dothideomycetes incertae sedis</taxon>
        <taxon>Botryosphaeriales</taxon>
        <taxon>Botryosphaeriaceae</taxon>
        <taxon>Botryosphaeria</taxon>
    </lineage>
</organism>
<dbReference type="Gene3D" id="3.90.1200.10">
    <property type="match status" value="1"/>
</dbReference>
<comment type="caution">
    <text evidence="2">The sequence shown here is derived from an EMBL/GenBank/DDBJ whole genome shotgun (WGS) entry which is preliminary data.</text>
</comment>
<protein>
    <submittedName>
        <fullName evidence="2">Phosphotransferase enzyme family protein</fullName>
    </submittedName>
</protein>
<dbReference type="InterPro" id="IPR011009">
    <property type="entry name" value="Kinase-like_dom_sf"/>
</dbReference>
<dbReference type="InterPro" id="IPR002575">
    <property type="entry name" value="Aminoglycoside_PTrfase"/>
</dbReference>
<accession>A0A8H4MYB3</accession>
<dbReference type="SUPFAM" id="SSF56112">
    <property type="entry name" value="Protein kinase-like (PK-like)"/>
    <property type="match status" value="1"/>
</dbReference>
<dbReference type="EMBL" id="WWBZ02000073">
    <property type="protein sequence ID" value="KAF4301975.1"/>
    <property type="molecule type" value="Genomic_DNA"/>
</dbReference>
<dbReference type="GO" id="GO:0016740">
    <property type="term" value="F:transferase activity"/>
    <property type="evidence" value="ECO:0007669"/>
    <property type="project" value="UniProtKB-KW"/>
</dbReference>
<proteinExistence type="predicted"/>
<dbReference type="Proteomes" id="UP000572817">
    <property type="component" value="Unassembled WGS sequence"/>
</dbReference>
<evidence type="ECO:0000313" key="3">
    <source>
        <dbReference type="EMBL" id="KAF4305278.1"/>
    </source>
</evidence>
<dbReference type="InterPro" id="IPR051678">
    <property type="entry name" value="AGP_Transferase"/>
</dbReference>
<sequence>MGLTTTPDLENYLRSQGMEYASVEPLNGGTANFVWRLTLPSGETRVAKHAEPYIKNNPAFAFNVDRMSFEGNALALLPQTLSTTQLTPTAPSVRIPTLHHFDPDAHILIMDDAGLQNLKAWYPNTPASAIPAVGAALGTWLAQLHHRTRNLRNADNITAKNIYRYAYSNLSSAFAKYGLDDALAQEIDEEFGAKLATDDVCVCHGDFWTGNILVNEGEDGSTTLSVVDWEMTRRGTGATDVAQFAAEAYLLDHLCGGKGLTKAFLEAYVQAVREYEWVNEEFLRRLVVHFGVHVAFWPTRVEWCDEEQTGDLVRLGREHLVSGRSADWEAVRQGPLAPVVVLLS</sequence>
<dbReference type="AlphaFoldDB" id="A0A8H4MYB3"/>
<keyword evidence="4" id="KW-1185">Reference proteome</keyword>
<reference evidence="2 4" key="1">
    <citation type="submission" date="2020-04" db="EMBL/GenBank/DDBJ databases">
        <title>Genome Assembly and Annotation of Botryosphaeria dothidea sdau 11-99, a Latent Pathogen of Apple Fruit Ring Rot in China.</title>
        <authorList>
            <person name="Yu C."/>
            <person name="Diao Y."/>
            <person name="Lu Q."/>
            <person name="Zhao J."/>
            <person name="Cui S."/>
            <person name="Peng C."/>
            <person name="He B."/>
            <person name="Liu H."/>
        </authorList>
    </citation>
    <scope>NUCLEOTIDE SEQUENCE [LARGE SCALE GENOMIC DNA]</scope>
    <source>
        <strain evidence="4">sdau11-99</strain>
        <strain evidence="2">Sdau11-99</strain>
    </source>
</reference>
<dbReference type="PANTHER" id="PTHR21310:SF40">
    <property type="entry name" value="AMINOGLYCOSIDE PHOSPHOTRANSFERASE DOMAIN-CONTAINING PROTEIN-RELATED"/>
    <property type="match status" value="1"/>
</dbReference>
<dbReference type="OrthoDB" id="25129at2759"/>
<evidence type="ECO:0000313" key="4">
    <source>
        <dbReference type="Proteomes" id="UP000572817"/>
    </source>
</evidence>
<evidence type="ECO:0000259" key="1">
    <source>
        <dbReference type="Pfam" id="PF01636"/>
    </source>
</evidence>
<keyword evidence="2" id="KW-0808">Transferase</keyword>
<name>A0A8H4MYB3_9PEZI</name>
<dbReference type="EMBL" id="WWBZ02000040">
    <property type="protein sequence ID" value="KAF4305278.1"/>
    <property type="molecule type" value="Genomic_DNA"/>
</dbReference>
<evidence type="ECO:0000313" key="2">
    <source>
        <dbReference type="EMBL" id="KAF4301975.1"/>
    </source>
</evidence>
<dbReference type="Pfam" id="PF01636">
    <property type="entry name" value="APH"/>
    <property type="match status" value="1"/>
</dbReference>